<dbReference type="RefSeq" id="WP_309878486.1">
    <property type="nucleotide sequence ID" value="NZ_CP133838.1"/>
</dbReference>
<keyword evidence="1" id="KW-0812">Transmembrane</keyword>
<evidence type="ECO:0000313" key="2">
    <source>
        <dbReference type="EMBL" id="WMY76055.1"/>
    </source>
</evidence>
<protein>
    <submittedName>
        <fullName evidence="2">Uncharacterized protein</fullName>
    </submittedName>
</protein>
<name>A0ABY9SFR2_9ENTR</name>
<organism evidence="2 3">
    <name type="scientific">Buttiauxella selenatireducens</name>
    <dbReference type="NCBI Taxonomy" id="3073902"/>
    <lineage>
        <taxon>Bacteria</taxon>
        <taxon>Pseudomonadati</taxon>
        <taxon>Pseudomonadota</taxon>
        <taxon>Gammaproteobacteria</taxon>
        <taxon>Enterobacterales</taxon>
        <taxon>Enterobacteriaceae</taxon>
        <taxon>Buttiauxella</taxon>
    </lineage>
</organism>
<proteinExistence type="predicted"/>
<feature type="transmembrane region" description="Helical" evidence="1">
    <location>
        <begin position="6"/>
        <end position="26"/>
    </location>
</feature>
<reference evidence="2 3" key="1">
    <citation type="submission" date="2023-09" db="EMBL/GenBank/DDBJ databases">
        <title>Buttiauxella selenatireducens sp. nov., isolated from the rhizosphere of Cardamine hupingshanesis.</title>
        <authorList>
            <person name="Zhang S."/>
            <person name="Xu Z."/>
            <person name="Wang H."/>
            <person name="Guo Y."/>
        </authorList>
    </citation>
    <scope>NUCLEOTIDE SEQUENCE [LARGE SCALE GENOMIC DNA]</scope>
    <source>
        <strain evidence="2 3">R73</strain>
    </source>
</reference>
<keyword evidence="1" id="KW-1133">Transmembrane helix</keyword>
<keyword evidence="3" id="KW-1185">Reference proteome</keyword>
<gene>
    <name evidence="2" type="ORF">RHD99_09010</name>
</gene>
<sequence length="350" mass="39602">MSTHTLWFWMCALLIPAGTGVVSYALRLRHYEQQWERVSYWNQLHQEKEAEMVALGQQALGLLGMAYVTPVASNKLASALMQGASSLQTSYLPGRTSILTMAQIQPPATLWNITEYTMRLETHLRSVLGMLGPELEQYATGEPVSVRIRHDRMLDDAQFLDLWQRVFPERYTTSQMMSGQQDDGLMWLDTWLDEQNSSLLLSLEVNLFGEGRDHQAESVSALLLASPAWLSRKKVAPANWIHRPVAVSMAKEALEDVVRWGSLSAEEKYFIWRTQLPVAPQTEMLQAMDATNFSFDKDREHQLDSSFGKPAAAVGHIALICACDHAICTQQPQWIMLQDKTPQWAIVRPA</sequence>
<keyword evidence="1" id="KW-0472">Membrane</keyword>
<dbReference type="EMBL" id="CP133838">
    <property type="protein sequence ID" value="WMY76055.1"/>
    <property type="molecule type" value="Genomic_DNA"/>
</dbReference>
<accession>A0ABY9SFR2</accession>
<dbReference type="Proteomes" id="UP001246690">
    <property type="component" value="Chromosome"/>
</dbReference>
<evidence type="ECO:0000313" key="3">
    <source>
        <dbReference type="Proteomes" id="UP001246690"/>
    </source>
</evidence>
<evidence type="ECO:0000256" key="1">
    <source>
        <dbReference type="SAM" id="Phobius"/>
    </source>
</evidence>